<proteinExistence type="predicted"/>
<dbReference type="InterPro" id="IPR011761">
    <property type="entry name" value="ATP-grasp"/>
</dbReference>
<protein>
    <submittedName>
        <fullName evidence="3">ATP-grasp domain-containing protein</fullName>
    </submittedName>
</protein>
<sequence length="399" mass="45359">MQKSKPIIVPRYTFSEIYGPDLIFNPRPSFAHNKWIPDCPVKLDLLTGSQFAVMGDMPVICSRSVTTRQATDLYERAGLQLRFPMHYYSTEEDYRNLFKRLENERKQMVVQHIHPEEEMSAVNYWIDPKLVQFLNNKANLEELVPEGHAPKRVSTTAAKLHEHLEAFPFPCVVKAATNEANAAGFDVFICRTDEDIQKAEKFFETCEGIVIEEFLEIEHNYCVQFACTFDEKLIYLGSTVQNIDDNAKYKGNWVDEDSEPDSEVIKVGRRIMEEGCKRGYRGIAGFDIAVTPDGRKIAFDLNYRVNGSTAALLLKDSITEQLGKKVVKYVSWKSAGGIEPLYDTVKQAVEDGYFVPLSIYNGSESPYEDADTLIQGLVLGDSRYEADQKEHIFQRAGLS</sequence>
<dbReference type="InterPro" id="IPR013815">
    <property type="entry name" value="ATP_grasp_subdomain_1"/>
</dbReference>
<dbReference type="Gene3D" id="3.30.1490.20">
    <property type="entry name" value="ATP-grasp fold, A domain"/>
    <property type="match status" value="1"/>
</dbReference>
<evidence type="ECO:0000256" key="1">
    <source>
        <dbReference type="PROSITE-ProRule" id="PRU00409"/>
    </source>
</evidence>
<dbReference type="InterPro" id="IPR053269">
    <property type="entry name" value="Asp-Met_ligase"/>
</dbReference>
<keyword evidence="1" id="KW-0547">Nucleotide-binding</keyword>
<feature type="domain" description="ATP-grasp" evidence="2">
    <location>
        <begin position="141"/>
        <end position="331"/>
    </location>
</feature>
<accession>A0A1G9TBR0</accession>
<dbReference type="PANTHER" id="PTHR37018">
    <property type="entry name" value="CULTURE SPECIFIC PROTEIN, PUTATIVE (AFU_ORTHOLOGUE AFUA_2G00130)-RELATED"/>
    <property type="match status" value="1"/>
</dbReference>
<organism evidence="3 4">
    <name type="scientific">Fictibacillus solisalsi</name>
    <dbReference type="NCBI Taxonomy" id="459525"/>
    <lineage>
        <taxon>Bacteria</taxon>
        <taxon>Bacillati</taxon>
        <taxon>Bacillota</taxon>
        <taxon>Bacilli</taxon>
        <taxon>Bacillales</taxon>
        <taxon>Fictibacillaceae</taxon>
        <taxon>Fictibacillus</taxon>
    </lineage>
</organism>
<dbReference type="GO" id="GO:0005524">
    <property type="term" value="F:ATP binding"/>
    <property type="evidence" value="ECO:0007669"/>
    <property type="project" value="UniProtKB-UniRule"/>
</dbReference>
<evidence type="ECO:0000259" key="2">
    <source>
        <dbReference type="PROSITE" id="PS50975"/>
    </source>
</evidence>
<dbReference type="PANTHER" id="PTHR37018:SF1">
    <property type="entry name" value="CULTURE SPECIFIC PROTEIN, PUTATIVE (AFU_ORTHOLOGUE AFUA_2G00130)-RELATED"/>
    <property type="match status" value="1"/>
</dbReference>
<keyword evidence="4" id="KW-1185">Reference proteome</keyword>
<dbReference type="SUPFAM" id="SSF56059">
    <property type="entry name" value="Glutathione synthetase ATP-binding domain-like"/>
    <property type="match status" value="1"/>
</dbReference>
<dbReference type="Gene3D" id="3.30.470.20">
    <property type="entry name" value="ATP-grasp fold, B domain"/>
    <property type="match status" value="1"/>
</dbReference>
<dbReference type="RefSeq" id="WP_090231872.1">
    <property type="nucleotide sequence ID" value="NZ_FNHW01000001.1"/>
</dbReference>
<name>A0A1G9TBR0_9BACL</name>
<evidence type="ECO:0000313" key="4">
    <source>
        <dbReference type="Proteomes" id="UP000199544"/>
    </source>
</evidence>
<dbReference type="STRING" id="459525.SAMN04488137_0195"/>
<dbReference type="GO" id="GO:0046872">
    <property type="term" value="F:metal ion binding"/>
    <property type="evidence" value="ECO:0007669"/>
    <property type="project" value="InterPro"/>
</dbReference>
<gene>
    <name evidence="3" type="ORF">SAMN04488137_0195</name>
</gene>
<evidence type="ECO:0000313" key="3">
    <source>
        <dbReference type="EMBL" id="SDM45097.1"/>
    </source>
</evidence>
<dbReference type="AlphaFoldDB" id="A0A1G9TBR0"/>
<dbReference type="PROSITE" id="PS50975">
    <property type="entry name" value="ATP_GRASP"/>
    <property type="match status" value="1"/>
</dbReference>
<dbReference type="Proteomes" id="UP000199544">
    <property type="component" value="Unassembled WGS sequence"/>
</dbReference>
<keyword evidence="1" id="KW-0067">ATP-binding</keyword>
<dbReference type="EMBL" id="FNHW01000001">
    <property type="protein sequence ID" value="SDM45097.1"/>
    <property type="molecule type" value="Genomic_DNA"/>
</dbReference>
<reference evidence="4" key="1">
    <citation type="submission" date="2016-10" db="EMBL/GenBank/DDBJ databases">
        <authorList>
            <person name="Varghese N."/>
            <person name="Submissions S."/>
        </authorList>
    </citation>
    <scope>NUCLEOTIDE SEQUENCE [LARGE SCALE GENOMIC DNA]</scope>
    <source>
        <strain evidence="4">CGMCC 1.6854</strain>
    </source>
</reference>